<feature type="transmembrane region" description="Helical" evidence="1">
    <location>
        <begin position="16"/>
        <end position="34"/>
    </location>
</feature>
<name>A0A7Y8FB49_9PSED</name>
<keyword evidence="1" id="KW-0812">Transmembrane</keyword>
<evidence type="ECO:0000313" key="2">
    <source>
        <dbReference type="EMBL" id="NWE76036.1"/>
    </source>
</evidence>
<dbReference type="EMBL" id="JACARF010000013">
    <property type="protein sequence ID" value="NWE76036.1"/>
    <property type="molecule type" value="Genomic_DNA"/>
</dbReference>
<comment type="caution">
    <text evidence="2">The sequence shown here is derived from an EMBL/GenBank/DDBJ whole genome shotgun (WGS) entry which is preliminary data.</text>
</comment>
<dbReference type="AlphaFoldDB" id="A0A7Y8FB49"/>
<evidence type="ECO:0000313" key="3">
    <source>
        <dbReference type="Proteomes" id="UP000537188"/>
    </source>
</evidence>
<sequence>MDAFIDWNGWPLAADFLKLVPGLVLFPLTLMLTWKKIGHKALITYSLSYDRYTASRMSDIVITNCKDKPLIIHALYTIIDRHILVILREFSPPLVVKGLESAPIVCDPVSSYHVGDDPFEFSFNSDAEFYIITTGGRMKCGFDERPSALSVMESERYVLAAKSTQNFNGHVYDHRVCYALVFSFQGKKHTAFVDIGGMIGLEWPFSINGLRPENIINAISVKAVLDDLYGKYLDGELHVVPLNPPVPNSP</sequence>
<reference evidence="2 3" key="1">
    <citation type="submission" date="2020-04" db="EMBL/GenBank/DDBJ databases">
        <title>Molecular characterization of pseudomonads from Agaricus bisporus reveal novel blotch 2 pathogens in Western Europe.</title>
        <authorList>
            <person name="Taparia T."/>
            <person name="Krijger M."/>
            <person name="Haynes E."/>
            <person name="Elpinstone J.G."/>
            <person name="Noble R."/>
            <person name="Van Der Wolf J."/>
        </authorList>
    </citation>
    <scope>NUCLEOTIDE SEQUENCE [LARGE SCALE GENOMIC DNA]</scope>
    <source>
        <strain evidence="2 3">IPO3781</strain>
    </source>
</reference>
<keyword evidence="1" id="KW-0472">Membrane</keyword>
<keyword evidence="1" id="KW-1133">Transmembrane helix</keyword>
<dbReference type="RefSeq" id="WP_177113658.1">
    <property type="nucleotide sequence ID" value="NZ_JACARF010000013.1"/>
</dbReference>
<accession>A0A7Y8FB49</accession>
<organism evidence="2 3">
    <name type="scientific">Pseudomonas yamanorum</name>
    <dbReference type="NCBI Taxonomy" id="515393"/>
    <lineage>
        <taxon>Bacteria</taxon>
        <taxon>Pseudomonadati</taxon>
        <taxon>Pseudomonadota</taxon>
        <taxon>Gammaproteobacteria</taxon>
        <taxon>Pseudomonadales</taxon>
        <taxon>Pseudomonadaceae</taxon>
        <taxon>Pseudomonas</taxon>
    </lineage>
</organism>
<gene>
    <name evidence="2" type="ORF">HX828_10745</name>
</gene>
<proteinExistence type="predicted"/>
<protein>
    <submittedName>
        <fullName evidence="2">Uncharacterized protein</fullName>
    </submittedName>
</protein>
<evidence type="ECO:0000256" key="1">
    <source>
        <dbReference type="SAM" id="Phobius"/>
    </source>
</evidence>
<dbReference type="Proteomes" id="UP000537188">
    <property type="component" value="Unassembled WGS sequence"/>
</dbReference>